<evidence type="ECO:0000313" key="5">
    <source>
        <dbReference type="EMBL" id="MBK1707184.1"/>
    </source>
</evidence>
<proteinExistence type="predicted"/>
<dbReference type="SUPFAM" id="SSF53335">
    <property type="entry name" value="S-adenosyl-L-methionine-dependent methyltransferases"/>
    <property type="match status" value="1"/>
</dbReference>
<comment type="caution">
    <text evidence="5">The sequence shown here is derived from an EMBL/GenBank/DDBJ whole genome shotgun (WGS) entry which is preliminary data.</text>
</comment>
<dbReference type="PROSITE" id="PS01184">
    <property type="entry name" value="UBIE_2"/>
    <property type="match status" value="1"/>
</dbReference>
<dbReference type="Proteomes" id="UP001296776">
    <property type="component" value="Unassembled WGS sequence"/>
</dbReference>
<gene>
    <name evidence="5" type="ORF">CKO40_22280</name>
</gene>
<dbReference type="InterPro" id="IPR050508">
    <property type="entry name" value="Methyltransf_Superfamily"/>
</dbReference>
<dbReference type="GO" id="GO:0032259">
    <property type="term" value="P:methylation"/>
    <property type="evidence" value="ECO:0007669"/>
    <property type="project" value="UniProtKB-KW"/>
</dbReference>
<dbReference type="InterPro" id="IPR029063">
    <property type="entry name" value="SAM-dependent_MTases_sf"/>
</dbReference>
<reference evidence="5" key="2">
    <citation type="journal article" date="2020" name="Microorganisms">
        <title>Osmotic Adaptation and Compatible Solute Biosynthesis of Phototrophic Bacteria as Revealed from Genome Analyses.</title>
        <authorList>
            <person name="Imhoff J.F."/>
            <person name="Rahn T."/>
            <person name="Kunzel S."/>
            <person name="Keller A."/>
            <person name="Neulinger S.C."/>
        </authorList>
    </citation>
    <scope>NUCLEOTIDE SEQUENCE</scope>
    <source>
        <strain evidence="5">DSM 11080</strain>
    </source>
</reference>
<evidence type="ECO:0000256" key="1">
    <source>
        <dbReference type="ARBA" id="ARBA00022603"/>
    </source>
</evidence>
<dbReference type="EMBL" id="NRSJ01000069">
    <property type="protein sequence ID" value="MBK1707184.1"/>
    <property type="molecule type" value="Genomic_DNA"/>
</dbReference>
<dbReference type="CDD" id="cd02440">
    <property type="entry name" value="AdoMet_MTases"/>
    <property type="match status" value="1"/>
</dbReference>
<name>A0AAJ0U8B8_9GAMM</name>
<dbReference type="Pfam" id="PF13847">
    <property type="entry name" value="Methyltransf_31"/>
    <property type="match status" value="1"/>
</dbReference>
<dbReference type="GO" id="GO:0008168">
    <property type="term" value="F:methyltransferase activity"/>
    <property type="evidence" value="ECO:0007669"/>
    <property type="project" value="UniProtKB-KW"/>
</dbReference>
<keyword evidence="1" id="KW-0489">Methyltransferase</keyword>
<accession>A0AAJ0U8B8</accession>
<dbReference type="InterPro" id="IPR023576">
    <property type="entry name" value="UbiE/COQ5_MeTrFase_CS"/>
</dbReference>
<evidence type="ECO:0000313" key="6">
    <source>
        <dbReference type="Proteomes" id="UP001296776"/>
    </source>
</evidence>
<feature type="domain" description="Methyltransferase" evidence="4">
    <location>
        <begin position="67"/>
        <end position="185"/>
    </location>
</feature>
<evidence type="ECO:0000259" key="4">
    <source>
        <dbReference type="Pfam" id="PF13847"/>
    </source>
</evidence>
<dbReference type="PANTHER" id="PTHR42912">
    <property type="entry name" value="METHYLTRANSFERASE"/>
    <property type="match status" value="1"/>
</dbReference>
<dbReference type="PANTHER" id="PTHR42912:SF93">
    <property type="entry name" value="N6-ADENOSINE-METHYLTRANSFERASE TMT1A"/>
    <property type="match status" value="1"/>
</dbReference>
<evidence type="ECO:0000256" key="2">
    <source>
        <dbReference type="ARBA" id="ARBA00022679"/>
    </source>
</evidence>
<organism evidence="5 6">
    <name type="scientific">Halochromatium glycolicum</name>
    <dbReference type="NCBI Taxonomy" id="85075"/>
    <lineage>
        <taxon>Bacteria</taxon>
        <taxon>Pseudomonadati</taxon>
        <taxon>Pseudomonadota</taxon>
        <taxon>Gammaproteobacteria</taxon>
        <taxon>Chromatiales</taxon>
        <taxon>Chromatiaceae</taxon>
        <taxon>Halochromatium</taxon>
    </lineage>
</organism>
<dbReference type="InterPro" id="IPR025714">
    <property type="entry name" value="Methyltranfer_dom"/>
</dbReference>
<keyword evidence="3" id="KW-0949">S-adenosyl-L-methionine</keyword>
<keyword evidence="6" id="KW-1185">Reference proteome</keyword>
<reference evidence="5" key="1">
    <citation type="submission" date="2017-08" db="EMBL/GenBank/DDBJ databases">
        <authorList>
            <person name="Imhoff J.F."/>
            <person name="Rahn T."/>
            <person name="Kuenzel S."/>
            <person name="Neulinger S.C."/>
        </authorList>
    </citation>
    <scope>NUCLEOTIDE SEQUENCE</scope>
    <source>
        <strain evidence="5">DSM 11080</strain>
    </source>
</reference>
<sequence length="292" mass="33018">MSATQLRLFKHLIMELLAYRAEGRVPEPDLVMDDPHQAEAFMLAGRENGVVAPTYLFHSLQISRLISHGDQVLDLACGPANQLAQIARIHPDANFIGLDASPEMLKRANSNVSRFGLRNVQFRTGHIQDLGEFPDNSTDLVISTMSLHHLPDLKALGRTFREAARVLRPDGGLYLADFSRLKREATRRFFAEKDQDQQPDEFTKDYLNSLLAAFTSRELRDAMGVFGLGTRFNATAFVPFMVVIHKGVQYPILPSVRSECRAIYKRLNSRQKTDFRRLKSFFLLGGLSTPHF</sequence>
<evidence type="ECO:0000256" key="3">
    <source>
        <dbReference type="ARBA" id="ARBA00022691"/>
    </source>
</evidence>
<keyword evidence="2" id="KW-0808">Transferase</keyword>
<dbReference type="Gene3D" id="3.40.50.150">
    <property type="entry name" value="Vaccinia Virus protein VP39"/>
    <property type="match status" value="1"/>
</dbReference>
<protein>
    <recommendedName>
        <fullName evidence="4">Methyltransferase domain-containing protein</fullName>
    </recommendedName>
</protein>
<dbReference type="AlphaFoldDB" id="A0AAJ0U8B8"/>